<reference evidence="2 3" key="1">
    <citation type="journal article" date="2024" name="IMA Fungus">
        <title>IMA Genome - F19 : A genome assembly and annotation guide to empower mycologists, including annotated draft genome sequences of Ceratocystis pirilliformis, Diaporthe australafricana, Fusarium ophioides, Paecilomyces lecythidis, and Sporothrix stenoceras.</title>
        <authorList>
            <person name="Aylward J."/>
            <person name="Wilson A.M."/>
            <person name="Visagie C.M."/>
            <person name="Spraker J."/>
            <person name="Barnes I."/>
            <person name="Buitendag C."/>
            <person name="Ceriani C."/>
            <person name="Del Mar Angel L."/>
            <person name="du Plessis D."/>
            <person name="Fuchs T."/>
            <person name="Gasser K."/>
            <person name="Kramer D."/>
            <person name="Li W."/>
            <person name="Munsamy K."/>
            <person name="Piso A."/>
            <person name="Price J.L."/>
            <person name="Sonnekus B."/>
            <person name="Thomas C."/>
            <person name="van der Nest A."/>
            <person name="van Dijk A."/>
            <person name="van Heerden A."/>
            <person name="van Vuuren N."/>
            <person name="Yilmaz N."/>
            <person name="Duong T.A."/>
            <person name="van der Merwe N.A."/>
            <person name="Wingfield M.J."/>
            <person name="Wingfield B.D."/>
        </authorList>
    </citation>
    <scope>NUCLEOTIDE SEQUENCE [LARGE SCALE GENOMIC DNA]</scope>
    <source>
        <strain evidence="2 3">CMW 18300</strain>
    </source>
</reference>
<dbReference type="Proteomes" id="UP001583177">
    <property type="component" value="Unassembled WGS sequence"/>
</dbReference>
<comment type="caution">
    <text evidence="2">The sequence shown here is derived from an EMBL/GenBank/DDBJ whole genome shotgun (WGS) entry which is preliminary data.</text>
</comment>
<feature type="chain" id="PRO_5045283504" evidence="1">
    <location>
        <begin position="19"/>
        <end position="57"/>
    </location>
</feature>
<keyword evidence="3" id="KW-1185">Reference proteome</keyword>
<evidence type="ECO:0000256" key="1">
    <source>
        <dbReference type="SAM" id="SignalP"/>
    </source>
</evidence>
<gene>
    <name evidence="2" type="ORF">Daus18300_011623</name>
</gene>
<evidence type="ECO:0000313" key="3">
    <source>
        <dbReference type="Proteomes" id="UP001583177"/>
    </source>
</evidence>
<feature type="signal peptide" evidence="1">
    <location>
        <begin position="1"/>
        <end position="18"/>
    </location>
</feature>
<proteinExistence type="predicted"/>
<keyword evidence="1" id="KW-0732">Signal</keyword>
<sequence>MRSSIVLAFVAFFTATIAAPAAEVDAIQAKLQALAAENPELSNSVEQILSYEYPDEA</sequence>
<accession>A0ABR3W5Y3</accession>
<evidence type="ECO:0000313" key="2">
    <source>
        <dbReference type="EMBL" id="KAL1853956.1"/>
    </source>
</evidence>
<organism evidence="2 3">
    <name type="scientific">Diaporthe australafricana</name>
    <dbReference type="NCBI Taxonomy" id="127596"/>
    <lineage>
        <taxon>Eukaryota</taxon>
        <taxon>Fungi</taxon>
        <taxon>Dikarya</taxon>
        <taxon>Ascomycota</taxon>
        <taxon>Pezizomycotina</taxon>
        <taxon>Sordariomycetes</taxon>
        <taxon>Sordariomycetidae</taxon>
        <taxon>Diaporthales</taxon>
        <taxon>Diaporthaceae</taxon>
        <taxon>Diaporthe</taxon>
    </lineage>
</organism>
<dbReference type="EMBL" id="JAWRVE010000144">
    <property type="protein sequence ID" value="KAL1853956.1"/>
    <property type="molecule type" value="Genomic_DNA"/>
</dbReference>
<protein>
    <submittedName>
        <fullName evidence="2">Uncharacterized protein</fullName>
    </submittedName>
</protein>
<name>A0ABR3W5Y3_9PEZI</name>